<reference evidence="2" key="1">
    <citation type="submission" date="2016-10" db="EMBL/GenBank/DDBJ databases">
        <authorList>
            <person name="Varghese N."/>
            <person name="Submissions S."/>
        </authorList>
    </citation>
    <scope>NUCLEOTIDE SEQUENCE [LARGE SCALE GENOMIC DNA]</scope>
    <source>
        <strain evidence="2">DSM 44498</strain>
    </source>
</reference>
<evidence type="ECO:0000313" key="1">
    <source>
        <dbReference type="EMBL" id="SEC93516.1"/>
    </source>
</evidence>
<name>A0A1H4WJN8_9NOCA</name>
<proteinExistence type="predicted"/>
<dbReference type="Proteomes" id="UP000183561">
    <property type="component" value="Unassembled WGS sequence"/>
</dbReference>
<protein>
    <submittedName>
        <fullName evidence="1">Uncharacterized protein</fullName>
    </submittedName>
</protein>
<dbReference type="EMBL" id="FNSV01000005">
    <property type="protein sequence ID" value="SEC93516.1"/>
    <property type="molecule type" value="Genomic_DNA"/>
</dbReference>
<accession>A0A1H4WJN8</accession>
<sequence length="53" mass="5723">MGRIDAIESGVVAAHGLREVYRLRMAEHDVNPAGLSMSGLRYADPLGVVLRSD</sequence>
<keyword evidence="2" id="KW-1185">Reference proteome</keyword>
<evidence type="ECO:0000313" key="2">
    <source>
        <dbReference type="Proteomes" id="UP000183561"/>
    </source>
</evidence>
<organism evidence="1 2">
    <name type="scientific">Rhodococcus koreensis</name>
    <dbReference type="NCBI Taxonomy" id="99653"/>
    <lineage>
        <taxon>Bacteria</taxon>
        <taxon>Bacillati</taxon>
        <taxon>Actinomycetota</taxon>
        <taxon>Actinomycetes</taxon>
        <taxon>Mycobacteriales</taxon>
        <taxon>Nocardiaceae</taxon>
        <taxon>Rhodococcus</taxon>
    </lineage>
</organism>
<dbReference type="AlphaFoldDB" id="A0A1H4WJN8"/>
<gene>
    <name evidence="1" type="ORF">SAMN04490239_6047</name>
</gene>